<proteinExistence type="predicted"/>
<gene>
    <name evidence="1" type="ORF">IAC23_07225</name>
</gene>
<dbReference type="Proteomes" id="UP000823619">
    <property type="component" value="Unassembled WGS sequence"/>
</dbReference>
<evidence type="ECO:0000313" key="2">
    <source>
        <dbReference type="Proteomes" id="UP000823619"/>
    </source>
</evidence>
<evidence type="ECO:0000313" key="1">
    <source>
        <dbReference type="EMBL" id="MBO8445468.1"/>
    </source>
</evidence>
<protein>
    <recommendedName>
        <fullName evidence="3">BIG2 domain-containing protein</fullName>
    </recommendedName>
</protein>
<feature type="non-terminal residue" evidence="1">
    <location>
        <position position="1"/>
    </location>
</feature>
<organism evidence="1 2">
    <name type="scientific">Candidatus Cryptobacteroides merdavium</name>
    <dbReference type="NCBI Taxonomy" id="2840769"/>
    <lineage>
        <taxon>Bacteria</taxon>
        <taxon>Pseudomonadati</taxon>
        <taxon>Bacteroidota</taxon>
        <taxon>Bacteroidia</taxon>
        <taxon>Bacteroidales</taxon>
        <taxon>Candidatus Cryptobacteroides</taxon>
    </lineage>
</organism>
<dbReference type="Gene3D" id="2.60.40.1080">
    <property type="match status" value="1"/>
</dbReference>
<dbReference type="SUPFAM" id="SSF49373">
    <property type="entry name" value="Invasin/intimin cell-adhesion fragments"/>
    <property type="match status" value="1"/>
</dbReference>
<reference evidence="1" key="1">
    <citation type="submission" date="2020-10" db="EMBL/GenBank/DDBJ databases">
        <authorList>
            <person name="Gilroy R."/>
        </authorList>
    </citation>
    <scope>NUCLEOTIDE SEQUENCE</scope>
    <source>
        <strain evidence="1">D5-748</strain>
    </source>
</reference>
<dbReference type="AlphaFoldDB" id="A0A9D9EDJ3"/>
<dbReference type="InterPro" id="IPR008964">
    <property type="entry name" value="Invasin/intimin_cell_adhesion"/>
</dbReference>
<comment type="caution">
    <text evidence="1">The sequence shown here is derived from an EMBL/GenBank/DDBJ whole genome shotgun (WGS) entry which is preliminary data.</text>
</comment>
<name>A0A9D9EDJ3_9BACT</name>
<sequence length="873" mass="97230">GKSVQVRSAVGDGISSDGQISDINVMIYDSKGRLFHSLYSGSPSGLAVEVYAGERYEMFALANAGIIEVPEDISGMEDFRYGIRSIAELSASGALPMCGRVSLSPSSPHERVLMTLKRMVSEISLNFSHEPGLEIEFTSIGCVNAPMDMAPYMDSSVPGLRGDGDYATGDDVQCFMSGEDVRLYMLEDTSSGNESPVASGNPGSTALPENLAYIELKGHIRNSAGLLSADVDYRLVLDWKIRRNRRYIIPFRATEDGIHEESYRIEVIDAELEVSRTRMELSVGGKDLLEVPVMEYSEVSFSSDRPEIASVDASGNISGLAAGTAVITVECPSLDASAYCVVEVYDYEKFTDYELELSDYFRAWGTLSLPSATADDPVYVSMDGDTLAVGGGAGISSGYASLENGRHTVYYVPSAGRTVLHILNGYTAGTSTIRVEQGRKMADIVLGDKKYPRYMVQAQDINGISMSEDGNVTYFELYLSDVAGRYLFLEQFMMPDALARLFEQTRYEQFFWDYMDCLELYSTCGHDDFLDVEFSSTGWDDGGENYLYTGKMALLKSDDTVPDEFILKFHNRARGLEGSMPDTDVMVTVGKTFRGQGYLGERYNFQMAPGSLYSDRIYLDVSLPADAEWEIRRYCPGAEDEKAEDIWARASDEYTSLVGAPVRDVVTGKYYLPLYGPQRFDADEFFANGSYILRGCVTNRSSGQRIYGYYMIDVILYASIVSEVAIVQTGLNSSMVYRSYVPLSVWSQRQYGDFWSNMYSVPLYDHATGLRRYADGLVVARGQDSFSINESINDPQASYDTVIRALGSLFTEGTGDFDFYAPDGSRVRELKIDRTNHESCNSYGYYHFVRQYDSGVNIENYLIEAYYEDFDKY</sequence>
<reference evidence="1" key="2">
    <citation type="journal article" date="2021" name="PeerJ">
        <title>Extensive microbial diversity within the chicken gut microbiome revealed by metagenomics and culture.</title>
        <authorList>
            <person name="Gilroy R."/>
            <person name="Ravi A."/>
            <person name="Getino M."/>
            <person name="Pursley I."/>
            <person name="Horton D.L."/>
            <person name="Alikhan N.F."/>
            <person name="Baker D."/>
            <person name="Gharbi K."/>
            <person name="Hall N."/>
            <person name="Watson M."/>
            <person name="Adriaenssens E.M."/>
            <person name="Foster-Nyarko E."/>
            <person name="Jarju S."/>
            <person name="Secka A."/>
            <person name="Antonio M."/>
            <person name="Oren A."/>
            <person name="Chaudhuri R.R."/>
            <person name="La Ragione R."/>
            <person name="Hildebrand F."/>
            <person name="Pallen M.J."/>
        </authorList>
    </citation>
    <scope>NUCLEOTIDE SEQUENCE</scope>
    <source>
        <strain evidence="1">D5-748</strain>
    </source>
</reference>
<dbReference type="EMBL" id="JADIMO010000095">
    <property type="protein sequence ID" value="MBO8445468.1"/>
    <property type="molecule type" value="Genomic_DNA"/>
</dbReference>
<evidence type="ECO:0008006" key="3">
    <source>
        <dbReference type="Google" id="ProtNLM"/>
    </source>
</evidence>
<accession>A0A9D9EDJ3</accession>